<accession>A0A7W8XHW4</accession>
<protein>
    <recommendedName>
        <fullName evidence="4">Signal recognition particle</fullName>
    </recommendedName>
</protein>
<evidence type="ECO:0008006" key="4">
    <source>
        <dbReference type="Google" id="ProtNLM"/>
    </source>
</evidence>
<keyword evidence="1" id="KW-0732">Signal</keyword>
<feature type="signal peptide" evidence="1">
    <location>
        <begin position="1"/>
        <end position="21"/>
    </location>
</feature>
<evidence type="ECO:0000313" key="2">
    <source>
        <dbReference type="EMBL" id="MBB5563198.1"/>
    </source>
</evidence>
<dbReference type="Proteomes" id="UP000528824">
    <property type="component" value="Unassembled WGS sequence"/>
</dbReference>
<dbReference type="EMBL" id="JACHBC010000011">
    <property type="protein sequence ID" value="MBB5563198.1"/>
    <property type="molecule type" value="Genomic_DNA"/>
</dbReference>
<dbReference type="RefSeq" id="WP_183918995.1">
    <property type="nucleotide sequence ID" value="NZ_JACHBB010000010.1"/>
</dbReference>
<reference evidence="2 3" key="1">
    <citation type="submission" date="2020-08" db="EMBL/GenBank/DDBJ databases">
        <title>Genomic Encyclopedia of Type Strains, Phase IV (KMG-V): Genome sequencing to study the core and pangenomes of soil and plant-associated prokaryotes.</title>
        <authorList>
            <person name="Whitman W."/>
        </authorList>
    </citation>
    <scope>NUCLEOTIDE SEQUENCE [LARGE SCALE GENOMIC DNA]</scope>
    <source>
        <strain evidence="2 3">SEMIA 4034</strain>
    </source>
</reference>
<keyword evidence="3" id="KW-1185">Reference proteome</keyword>
<dbReference type="AlphaFoldDB" id="A0A7W8XHW4"/>
<proteinExistence type="predicted"/>
<evidence type="ECO:0000313" key="3">
    <source>
        <dbReference type="Proteomes" id="UP000528824"/>
    </source>
</evidence>
<gene>
    <name evidence="2" type="ORF">GGI59_004890</name>
</gene>
<feature type="chain" id="PRO_5031501995" description="Signal recognition particle" evidence="1">
    <location>
        <begin position="22"/>
        <end position="109"/>
    </location>
</feature>
<sequence>MKLRILGALALILSATGHAQAGDRMAAAMFFREVSKSSCGFKMTPEWAIKAATILGMSDPIHEPVLSAVFAVCEAVKKGKKGKTIEIRAPDKHKVMRKVILEKAEWWQA</sequence>
<evidence type="ECO:0000256" key="1">
    <source>
        <dbReference type="SAM" id="SignalP"/>
    </source>
</evidence>
<comment type="caution">
    <text evidence="2">The sequence shown here is derived from an EMBL/GenBank/DDBJ whole genome shotgun (WGS) entry which is preliminary data.</text>
</comment>
<name>A0A7W8XHW4_9HYPH</name>
<organism evidence="2 3">
    <name type="scientific">Rhizobium lentis</name>
    <dbReference type="NCBI Taxonomy" id="1138194"/>
    <lineage>
        <taxon>Bacteria</taxon>
        <taxon>Pseudomonadati</taxon>
        <taxon>Pseudomonadota</taxon>
        <taxon>Alphaproteobacteria</taxon>
        <taxon>Hyphomicrobiales</taxon>
        <taxon>Rhizobiaceae</taxon>
        <taxon>Rhizobium/Agrobacterium group</taxon>
        <taxon>Rhizobium</taxon>
    </lineage>
</organism>